<name>A0AAE1APF0_9GAST</name>
<dbReference type="EMBL" id="JAWDGP010001473">
    <property type="protein sequence ID" value="KAK3791320.1"/>
    <property type="molecule type" value="Genomic_DNA"/>
</dbReference>
<sequence>MSRRRESCSVTPSLLTVTQLSSLSYSMRTTGKPRRRVIKHDQRIEQNFPDMIRNYELTKNRRGKNSATGFQITCKLVPLRALFYPRKTETVSQTRQGASQLLTTKCNYLFLRPGEVSVNSADS</sequence>
<reference evidence="1" key="1">
    <citation type="journal article" date="2023" name="G3 (Bethesda)">
        <title>A reference genome for the long-term kleptoplast-retaining sea slug Elysia crispata morphotype clarki.</title>
        <authorList>
            <person name="Eastman K.E."/>
            <person name="Pendleton A.L."/>
            <person name="Shaikh M.A."/>
            <person name="Suttiyut T."/>
            <person name="Ogas R."/>
            <person name="Tomko P."/>
            <person name="Gavelis G."/>
            <person name="Widhalm J.R."/>
            <person name="Wisecaver J.H."/>
        </authorList>
    </citation>
    <scope>NUCLEOTIDE SEQUENCE</scope>
    <source>
        <strain evidence="1">ECLA1</strain>
    </source>
</reference>
<keyword evidence="2" id="KW-1185">Reference proteome</keyword>
<accession>A0AAE1APF0</accession>
<organism evidence="1 2">
    <name type="scientific">Elysia crispata</name>
    <name type="common">lettuce slug</name>
    <dbReference type="NCBI Taxonomy" id="231223"/>
    <lineage>
        <taxon>Eukaryota</taxon>
        <taxon>Metazoa</taxon>
        <taxon>Spiralia</taxon>
        <taxon>Lophotrochozoa</taxon>
        <taxon>Mollusca</taxon>
        <taxon>Gastropoda</taxon>
        <taxon>Heterobranchia</taxon>
        <taxon>Euthyneura</taxon>
        <taxon>Panpulmonata</taxon>
        <taxon>Sacoglossa</taxon>
        <taxon>Placobranchoidea</taxon>
        <taxon>Plakobranchidae</taxon>
        <taxon>Elysia</taxon>
    </lineage>
</organism>
<evidence type="ECO:0000313" key="2">
    <source>
        <dbReference type="Proteomes" id="UP001283361"/>
    </source>
</evidence>
<proteinExistence type="predicted"/>
<dbReference type="AlphaFoldDB" id="A0AAE1APF0"/>
<dbReference type="Proteomes" id="UP001283361">
    <property type="component" value="Unassembled WGS sequence"/>
</dbReference>
<comment type="caution">
    <text evidence="1">The sequence shown here is derived from an EMBL/GenBank/DDBJ whole genome shotgun (WGS) entry which is preliminary data.</text>
</comment>
<evidence type="ECO:0000313" key="1">
    <source>
        <dbReference type="EMBL" id="KAK3791320.1"/>
    </source>
</evidence>
<protein>
    <submittedName>
        <fullName evidence="1">Uncharacterized protein</fullName>
    </submittedName>
</protein>
<gene>
    <name evidence="1" type="ORF">RRG08_012506</name>
</gene>